<dbReference type="CDD" id="cd16917">
    <property type="entry name" value="HATPase_UhpB-NarQ-NarX-like"/>
    <property type="match status" value="1"/>
</dbReference>
<dbReference type="EMBL" id="VLJV01000001">
    <property type="protein sequence ID" value="TWH22292.1"/>
    <property type="molecule type" value="Genomic_DNA"/>
</dbReference>
<evidence type="ECO:0000256" key="5">
    <source>
        <dbReference type="SAM" id="Phobius"/>
    </source>
</evidence>
<dbReference type="GO" id="GO:0016301">
    <property type="term" value="F:kinase activity"/>
    <property type="evidence" value="ECO:0007669"/>
    <property type="project" value="UniProtKB-KW"/>
</dbReference>
<feature type="region of interest" description="Disordered" evidence="4">
    <location>
        <begin position="443"/>
        <end position="479"/>
    </location>
</feature>
<dbReference type="InterPro" id="IPR036890">
    <property type="entry name" value="HATPase_C_sf"/>
</dbReference>
<dbReference type="GO" id="GO:0000160">
    <property type="term" value="P:phosphorelay signal transduction system"/>
    <property type="evidence" value="ECO:0007669"/>
    <property type="project" value="UniProtKB-KW"/>
</dbReference>
<sequence>MDDVHDQGPRESAAATTTRPTGADAPVGRPSASVTVPAHAPVPDGMQPPPKMYRRRGGRALAGVAGGLADHLGVKVLWVRAAFAVLAGLGGLGLMLYGLLWAFVPQQARNEPQQELTGRQRQQAYGLLALGTGFAVVGGVLSGVLTGWAALPFAVVLVGAAVVWREADETQRRRWRTGARTGVAGAVVGGGGVSAVVRVLSGVALVMTGIGVIVLRGSNLDQLQVALVAVLATLVGVALLTVPFWLRLVRDLGEERRARIRTEERAEIAAHLHDSVLQTLALIQKRSEHPREVARLARGQERELRTWLYGPSGYGTPKRDRAEPSATGEPAAPDMLATAVAAACGEVEDRFGISVQQVVVGDAELDDGLAALVQAAREAIVNAAKHAGVDEVSVYAEVEPTSVTVFVRDRGAGFDPDAVPADRHGLSDSIRGRMERAGGTCRLRTAPGEGTEIQLAMPRQDAASAGEQTADRSAQGAAT</sequence>
<dbReference type="Pfam" id="PF02518">
    <property type="entry name" value="HATPase_c"/>
    <property type="match status" value="1"/>
</dbReference>
<dbReference type="OrthoDB" id="3534856at2"/>
<protein>
    <submittedName>
        <fullName evidence="8">Phage shock protein C (PspC) family protein</fullName>
    </submittedName>
</protein>
<keyword evidence="3" id="KW-0902">Two-component regulatory system</keyword>
<name>A0A660CFS5_9PSEU</name>
<keyword evidence="1" id="KW-0808">Transferase</keyword>
<feature type="transmembrane region" description="Helical" evidence="5">
    <location>
        <begin position="84"/>
        <end position="104"/>
    </location>
</feature>
<evidence type="ECO:0000259" key="6">
    <source>
        <dbReference type="Pfam" id="PF02518"/>
    </source>
</evidence>
<organism evidence="8 9">
    <name type="scientific">Prauserella rugosa</name>
    <dbReference type="NCBI Taxonomy" id="43354"/>
    <lineage>
        <taxon>Bacteria</taxon>
        <taxon>Bacillati</taxon>
        <taxon>Actinomycetota</taxon>
        <taxon>Actinomycetes</taxon>
        <taxon>Pseudonocardiales</taxon>
        <taxon>Pseudonocardiaceae</taxon>
        <taxon>Prauserella</taxon>
    </lineage>
</organism>
<feature type="transmembrane region" description="Helical" evidence="5">
    <location>
        <begin position="225"/>
        <end position="249"/>
    </location>
</feature>
<evidence type="ECO:0000259" key="7">
    <source>
        <dbReference type="Pfam" id="PF04024"/>
    </source>
</evidence>
<evidence type="ECO:0000313" key="8">
    <source>
        <dbReference type="EMBL" id="TWH22292.1"/>
    </source>
</evidence>
<evidence type="ECO:0000313" key="9">
    <source>
        <dbReference type="Proteomes" id="UP000317303"/>
    </source>
</evidence>
<gene>
    <name evidence="8" type="ORF">JD82_04169</name>
</gene>
<accession>A0A660CFS5</accession>
<feature type="transmembrane region" description="Helical" evidence="5">
    <location>
        <begin position="185"/>
        <end position="213"/>
    </location>
</feature>
<feature type="domain" description="Histidine kinase/HSP90-like ATPase" evidence="6">
    <location>
        <begin position="371"/>
        <end position="460"/>
    </location>
</feature>
<dbReference type="PANTHER" id="PTHR24421:SF61">
    <property type="entry name" value="OXYGEN SENSOR HISTIDINE KINASE NREB"/>
    <property type="match status" value="1"/>
</dbReference>
<evidence type="ECO:0000256" key="1">
    <source>
        <dbReference type="ARBA" id="ARBA00022679"/>
    </source>
</evidence>
<proteinExistence type="predicted"/>
<keyword evidence="9" id="KW-1185">Reference proteome</keyword>
<feature type="domain" description="Phage shock protein PspC N-terminal" evidence="7">
    <location>
        <begin position="51"/>
        <end position="106"/>
    </location>
</feature>
<feature type="transmembrane region" description="Helical" evidence="5">
    <location>
        <begin position="124"/>
        <end position="141"/>
    </location>
</feature>
<reference evidence="8 9" key="1">
    <citation type="submission" date="2019-07" db="EMBL/GenBank/DDBJ databases">
        <title>R&amp;d 2014.</title>
        <authorList>
            <person name="Klenk H.-P."/>
        </authorList>
    </citation>
    <scope>NUCLEOTIDE SEQUENCE [LARGE SCALE GENOMIC DNA]</scope>
    <source>
        <strain evidence="8 9">DSM 43194</strain>
    </source>
</reference>
<evidence type="ECO:0000256" key="4">
    <source>
        <dbReference type="SAM" id="MobiDB-lite"/>
    </source>
</evidence>
<evidence type="ECO:0000256" key="2">
    <source>
        <dbReference type="ARBA" id="ARBA00022777"/>
    </source>
</evidence>
<keyword evidence="2" id="KW-0418">Kinase</keyword>
<dbReference type="InterPro" id="IPR003594">
    <property type="entry name" value="HATPase_dom"/>
</dbReference>
<dbReference type="InterPro" id="IPR007168">
    <property type="entry name" value="Phageshock_PspC_N"/>
</dbReference>
<dbReference type="RefSeq" id="WP_036876765.1">
    <property type="nucleotide sequence ID" value="NZ_JOIJ01000010.1"/>
</dbReference>
<dbReference type="PANTHER" id="PTHR24421">
    <property type="entry name" value="NITRATE/NITRITE SENSOR PROTEIN NARX-RELATED"/>
    <property type="match status" value="1"/>
</dbReference>
<dbReference type="SUPFAM" id="SSF55874">
    <property type="entry name" value="ATPase domain of HSP90 chaperone/DNA topoisomerase II/histidine kinase"/>
    <property type="match status" value="1"/>
</dbReference>
<dbReference type="Gene3D" id="3.30.565.10">
    <property type="entry name" value="Histidine kinase-like ATPase, C-terminal domain"/>
    <property type="match status" value="1"/>
</dbReference>
<comment type="caution">
    <text evidence="8">The sequence shown here is derived from an EMBL/GenBank/DDBJ whole genome shotgun (WGS) entry which is preliminary data.</text>
</comment>
<keyword evidence="5" id="KW-1133">Transmembrane helix</keyword>
<feature type="region of interest" description="Disordered" evidence="4">
    <location>
        <begin position="310"/>
        <end position="330"/>
    </location>
</feature>
<dbReference type="Pfam" id="PF04024">
    <property type="entry name" value="PspC"/>
    <property type="match status" value="1"/>
</dbReference>
<feature type="region of interest" description="Disordered" evidence="4">
    <location>
        <begin position="1"/>
        <end position="50"/>
    </location>
</feature>
<dbReference type="InterPro" id="IPR050482">
    <property type="entry name" value="Sensor_HK_TwoCompSys"/>
</dbReference>
<evidence type="ECO:0000256" key="3">
    <source>
        <dbReference type="ARBA" id="ARBA00023012"/>
    </source>
</evidence>
<dbReference type="AlphaFoldDB" id="A0A660CFS5"/>
<feature type="transmembrane region" description="Helical" evidence="5">
    <location>
        <begin position="147"/>
        <end position="164"/>
    </location>
</feature>
<dbReference type="Proteomes" id="UP000317303">
    <property type="component" value="Unassembled WGS sequence"/>
</dbReference>
<keyword evidence="5" id="KW-0472">Membrane</keyword>
<keyword evidence="5" id="KW-0812">Transmembrane</keyword>